<evidence type="ECO:0000256" key="2">
    <source>
        <dbReference type="ARBA" id="ARBA00023235"/>
    </source>
</evidence>
<evidence type="ECO:0000256" key="5">
    <source>
        <dbReference type="PROSITE-ProRule" id="PRU00182"/>
    </source>
</evidence>
<evidence type="ECO:0000256" key="4">
    <source>
        <dbReference type="PIRSR" id="PIRSR606225-1"/>
    </source>
</evidence>
<dbReference type="PANTHER" id="PTHR21600">
    <property type="entry name" value="MITOCHONDRIAL RNA PSEUDOURIDINE SYNTHASE"/>
    <property type="match status" value="1"/>
</dbReference>
<dbReference type="EC" id="5.4.99.-" evidence="6"/>
<protein>
    <recommendedName>
        <fullName evidence="6">Pseudouridine synthase</fullName>
        <ecNumber evidence="6">5.4.99.-</ecNumber>
    </recommendedName>
</protein>
<evidence type="ECO:0000256" key="1">
    <source>
        <dbReference type="ARBA" id="ARBA00010876"/>
    </source>
</evidence>
<keyword evidence="2 6" id="KW-0413">Isomerase</keyword>
<dbReference type="PROSITE" id="PS01129">
    <property type="entry name" value="PSI_RLU"/>
    <property type="match status" value="1"/>
</dbReference>
<dbReference type="AlphaFoldDB" id="A0A7W5ZTE4"/>
<dbReference type="EMBL" id="JACICY010000001">
    <property type="protein sequence ID" value="MBB3859643.1"/>
    <property type="molecule type" value="Genomic_DNA"/>
</dbReference>
<dbReference type="InterPro" id="IPR036986">
    <property type="entry name" value="S4_RNA-bd_sf"/>
</dbReference>
<sequence>MGASDSIISGTIQTGGQRLDKALADASGLSRERVKALLGEGRIALGGVTVLQGTIKAAQGTDFTIDIPEATPAHAVAQDIPLSVIYEDDALIVIDKPAGLVVHPAAGNLDGTLVNALLHHCRGQLSGIGGVARPGIVHRIDKDTSGLLVVAKTDVAHEGLAKQFADHSIVRAYKCVTAGAPMPPAGTVRGAIARSNHDRKKMALVEEGRGKHAVTHYRTLATLEDAALVECRLETGRTHQVRVHLASIGHALLGDPVYGRAPSRLRPLLSRLKFARQALHAAELGFIHPVSGDALHFISPTPVDIRELIVELCAEGQDARVLAMV</sequence>
<evidence type="ECO:0000256" key="3">
    <source>
        <dbReference type="ARBA" id="ARBA00036882"/>
    </source>
</evidence>
<dbReference type="CDD" id="cd02869">
    <property type="entry name" value="PseudoU_synth_RluA_like"/>
    <property type="match status" value="1"/>
</dbReference>
<evidence type="ECO:0000259" key="7">
    <source>
        <dbReference type="Pfam" id="PF00849"/>
    </source>
</evidence>
<evidence type="ECO:0000313" key="9">
    <source>
        <dbReference type="Proteomes" id="UP000562395"/>
    </source>
</evidence>
<feature type="active site" evidence="4">
    <location>
        <position position="141"/>
    </location>
</feature>
<keyword evidence="5" id="KW-0694">RNA-binding</keyword>
<dbReference type="RefSeq" id="WP_183611852.1">
    <property type="nucleotide sequence ID" value="NZ_JACICY010000001.1"/>
</dbReference>
<comment type="caution">
    <text evidence="8">The sequence shown here is derived from an EMBL/GenBank/DDBJ whole genome shotgun (WGS) entry which is preliminary data.</text>
</comment>
<comment type="catalytic activity">
    <reaction evidence="3">
        <text>uridine(1911/1915/1917) in 23S rRNA = pseudouridine(1911/1915/1917) in 23S rRNA</text>
        <dbReference type="Rhea" id="RHEA:42524"/>
        <dbReference type="Rhea" id="RHEA-COMP:10097"/>
        <dbReference type="Rhea" id="RHEA-COMP:10098"/>
        <dbReference type="ChEBI" id="CHEBI:65314"/>
        <dbReference type="ChEBI" id="CHEBI:65315"/>
        <dbReference type="EC" id="5.4.99.23"/>
    </reaction>
</comment>
<dbReference type="SUPFAM" id="SSF55120">
    <property type="entry name" value="Pseudouridine synthase"/>
    <property type="match status" value="1"/>
</dbReference>
<dbReference type="NCBIfam" id="TIGR00005">
    <property type="entry name" value="rluA_subfam"/>
    <property type="match status" value="1"/>
</dbReference>
<dbReference type="CDD" id="cd00165">
    <property type="entry name" value="S4"/>
    <property type="match status" value="1"/>
</dbReference>
<comment type="function">
    <text evidence="6">Responsible for synthesis of pseudouridine from uracil.</text>
</comment>
<dbReference type="GO" id="GO:0003723">
    <property type="term" value="F:RNA binding"/>
    <property type="evidence" value="ECO:0007669"/>
    <property type="project" value="UniProtKB-KW"/>
</dbReference>
<dbReference type="InterPro" id="IPR050188">
    <property type="entry name" value="RluA_PseudoU_synthase"/>
</dbReference>
<dbReference type="GO" id="GO:0160140">
    <property type="term" value="F:23S rRNA pseudouridine(1911/1915/1917) synthase activity"/>
    <property type="evidence" value="ECO:0007669"/>
    <property type="project" value="UniProtKB-EC"/>
</dbReference>
<proteinExistence type="inferred from homology"/>
<evidence type="ECO:0000313" key="8">
    <source>
        <dbReference type="EMBL" id="MBB3859643.1"/>
    </source>
</evidence>
<comment type="similarity">
    <text evidence="1 6">Belongs to the pseudouridine synthase RluA family.</text>
</comment>
<organism evidence="8 9">
    <name type="scientific">Novosphingobium hassiacum</name>
    <dbReference type="NCBI Taxonomy" id="173676"/>
    <lineage>
        <taxon>Bacteria</taxon>
        <taxon>Pseudomonadati</taxon>
        <taxon>Pseudomonadota</taxon>
        <taxon>Alphaproteobacteria</taxon>
        <taxon>Sphingomonadales</taxon>
        <taxon>Sphingomonadaceae</taxon>
        <taxon>Novosphingobium</taxon>
    </lineage>
</organism>
<dbReference type="InterPro" id="IPR006145">
    <property type="entry name" value="PsdUridine_synth_RsuA/RluA"/>
</dbReference>
<name>A0A7W5ZTE4_9SPHN</name>
<evidence type="ECO:0000256" key="6">
    <source>
        <dbReference type="RuleBase" id="RU362028"/>
    </source>
</evidence>
<gene>
    <name evidence="8" type="ORF">GGQ88_000883</name>
</gene>
<dbReference type="InterPro" id="IPR006225">
    <property type="entry name" value="PsdUridine_synth_RluC/D"/>
</dbReference>
<dbReference type="PROSITE" id="PS50889">
    <property type="entry name" value="S4"/>
    <property type="match status" value="1"/>
</dbReference>
<dbReference type="Pfam" id="PF00849">
    <property type="entry name" value="PseudoU_synth_2"/>
    <property type="match status" value="1"/>
</dbReference>
<dbReference type="Proteomes" id="UP000562395">
    <property type="component" value="Unassembled WGS sequence"/>
</dbReference>
<comment type="catalytic activity">
    <reaction evidence="6">
        <text>a uridine in RNA = a pseudouridine in RNA</text>
        <dbReference type="Rhea" id="RHEA:48348"/>
        <dbReference type="Rhea" id="RHEA-COMP:12068"/>
        <dbReference type="Rhea" id="RHEA-COMP:12069"/>
        <dbReference type="ChEBI" id="CHEBI:65314"/>
        <dbReference type="ChEBI" id="CHEBI:65315"/>
    </reaction>
</comment>
<dbReference type="InterPro" id="IPR006224">
    <property type="entry name" value="PsdUridine_synth_RluA-like_CS"/>
</dbReference>
<reference evidence="8 9" key="1">
    <citation type="submission" date="2020-08" db="EMBL/GenBank/DDBJ databases">
        <title>Genomic Encyclopedia of Type Strains, Phase IV (KMG-IV): sequencing the most valuable type-strain genomes for metagenomic binning, comparative biology and taxonomic classification.</title>
        <authorList>
            <person name="Goeker M."/>
        </authorList>
    </citation>
    <scope>NUCLEOTIDE SEQUENCE [LARGE SCALE GENOMIC DNA]</scope>
    <source>
        <strain evidence="8 9">DSM 14552</strain>
    </source>
</reference>
<keyword evidence="9" id="KW-1185">Reference proteome</keyword>
<dbReference type="GO" id="GO:0000455">
    <property type="term" value="P:enzyme-directed rRNA pseudouridine synthesis"/>
    <property type="evidence" value="ECO:0007669"/>
    <property type="project" value="TreeGrafter"/>
</dbReference>
<dbReference type="InterPro" id="IPR020103">
    <property type="entry name" value="PsdUridine_synth_cat_dom_sf"/>
</dbReference>
<dbReference type="SUPFAM" id="SSF55174">
    <property type="entry name" value="Alpha-L RNA-binding motif"/>
    <property type="match status" value="1"/>
</dbReference>
<feature type="domain" description="Pseudouridine synthase RsuA/RluA-like" evidence="7">
    <location>
        <begin position="91"/>
        <end position="247"/>
    </location>
</feature>
<accession>A0A7W5ZTE4</accession>
<dbReference type="Gene3D" id="3.30.2350.10">
    <property type="entry name" value="Pseudouridine synthase"/>
    <property type="match status" value="1"/>
</dbReference>
<dbReference type="PANTHER" id="PTHR21600:SF44">
    <property type="entry name" value="RIBOSOMAL LARGE SUBUNIT PSEUDOURIDINE SYNTHASE D"/>
    <property type="match status" value="1"/>
</dbReference>
<dbReference type="Gene3D" id="3.10.290.10">
    <property type="entry name" value="RNA-binding S4 domain"/>
    <property type="match status" value="1"/>
</dbReference>